<accession>A0ABS6FXE7</accession>
<dbReference type="InterPro" id="IPR006379">
    <property type="entry name" value="HAD-SF_hydro_IIB"/>
</dbReference>
<proteinExistence type="predicted"/>
<protein>
    <submittedName>
        <fullName evidence="2">Cof-type HAD-IIB family hydrolase</fullName>
    </submittedName>
</protein>
<dbReference type="Proteomes" id="UP000743001">
    <property type="component" value="Unassembled WGS sequence"/>
</dbReference>
<dbReference type="EMBL" id="JAHLQJ010000038">
    <property type="protein sequence ID" value="MBU5674748.1"/>
    <property type="molecule type" value="Genomic_DNA"/>
</dbReference>
<organism evidence="2 3">
    <name type="scientific">Paenibacillus brevis</name>
    <dbReference type="NCBI Taxonomy" id="2841508"/>
    <lineage>
        <taxon>Bacteria</taxon>
        <taxon>Bacillati</taxon>
        <taxon>Bacillota</taxon>
        <taxon>Bacilli</taxon>
        <taxon>Bacillales</taxon>
        <taxon>Paenibacillaceae</taxon>
        <taxon>Paenibacillus</taxon>
    </lineage>
</organism>
<sequence>MAWDRRVHKVELKYKLLALDMDGTLLTDQHDISPETERWIRKAMQAGVHVCLSTGRGFDEAVPFGEKLGLNTPMITANGSEIWKSPYELYHRDLLDKAIIARMHGLAQRYGVWFWAYSVEGSYNEKNWDPALLDVNQWVKFGYHTEDDDIRHKLMMELQNMGGLEITNSSPYNLEINPAGVNKASGIRTVCELLGIQMSETVAVGDSLNDLAAIQAAGLGVAMGNAQLAVQENADVVTASNNDDGIAWIIRDYILPKE</sequence>
<evidence type="ECO:0000313" key="2">
    <source>
        <dbReference type="EMBL" id="MBU5674748.1"/>
    </source>
</evidence>
<dbReference type="PROSITE" id="PS01228">
    <property type="entry name" value="COF_1"/>
    <property type="match status" value="1"/>
</dbReference>
<dbReference type="PANTHER" id="PTHR10000:SF55">
    <property type="entry name" value="5-AMINO-6-(5-PHOSPHO-D-RIBITYLAMINO)URACIL PHOSPHATASE YCSE"/>
    <property type="match status" value="1"/>
</dbReference>
<evidence type="ECO:0000313" key="3">
    <source>
        <dbReference type="Proteomes" id="UP000743001"/>
    </source>
</evidence>
<dbReference type="GO" id="GO:0016787">
    <property type="term" value="F:hydrolase activity"/>
    <property type="evidence" value="ECO:0007669"/>
    <property type="project" value="UniProtKB-KW"/>
</dbReference>
<dbReference type="CDD" id="cd07516">
    <property type="entry name" value="HAD_Pase"/>
    <property type="match status" value="1"/>
</dbReference>
<dbReference type="PANTHER" id="PTHR10000">
    <property type="entry name" value="PHOSPHOSERINE PHOSPHATASE"/>
    <property type="match status" value="1"/>
</dbReference>
<name>A0ABS6FXE7_9BACL</name>
<dbReference type="Pfam" id="PF05116">
    <property type="entry name" value="S6PP"/>
    <property type="match status" value="1"/>
</dbReference>
<dbReference type="SFLD" id="SFLDS00003">
    <property type="entry name" value="Haloacid_Dehalogenase"/>
    <property type="match status" value="1"/>
</dbReference>
<comment type="caution">
    <text evidence="2">The sequence shown here is derived from an EMBL/GenBank/DDBJ whole genome shotgun (WGS) entry which is preliminary data.</text>
</comment>
<evidence type="ECO:0000259" key="1">
    <source>
        <dbReference type="Pfam" id="PF05116"/>
    </source>
</evidence>
<dbReference type="InterPro" id="IPR006380">
    <property type="entry name" value="SPP-like_dom"/>
</dbReference>
<dbReference type="Pfam" id="PF08282">
    <property type="entry name" value="Hydrolase_3"/>
    <property type="match status" value="1"/>
</dbReference>
<dbReference type="SFLD" id="SFLDG01140">
    <property type="entry name" value="C2.B:_Phosphomannomutase_and_P"/>
    <property type="match status" value="1"/>
</dbReference>
<gene>
    <name evidence="2" type="ORF">KQJ23_23215</name>
</gene>
<dbReference type="NCBIfam" id="TIGR01484">
    <property type="entry name" value="HAD-SF-IIB"/>
    <property type="match status" value="1"/>
</dbReference>
<keyword evidence="3" id="KW-1185">Reference proteome</keyword>
<dbReference type="PROSITE" id="PS01229">
    <property type="entry name" value="COF_2"/>
    <property type="match status" value="1"/>
</dbReference>
<reference evidence="2 3" key="1">
    <citation type="submission" date="2021-06" db="EMBL/GenBank/DDBJ databases">
        <authorList>
            <person name="Sun Q."/>
            <person name="Li D."/>
        </authorList>
    </citation>
    <scope>NUCLEOTIDE SEQUENCE [LARGE SCALE GENOMIC DNA]</scope>
    <source>
        <strain evidence="2 3">MSJ-6</strain>
    </source>
</reference>
<feature type="domain" description="Sucrose phosphatase-like" evidence="1">
    <location>
        <begin position="15"/>
        <end position="86"/>
    </location>
</feature>
<keyword evidence="2" id="KW-0378">Hydrolase</keyword>